<dbReference type="AlphaFoldDB" id="A0A9D4KJV3"/>
<accession>A0A9D4KJV3</accession>
<organism evidence="1 2">
    <name type="scientific">Dreissena polymorpha</name>
    <name type="common">Zebra mussel</name>
    <name type="synonym">Mytilus polymorpha</name>
    <dbReference type="NCBI Taxonomy" id="45954"/>
    <lineage>
        <taxon>Eukaryota</taxon>
        <taxon>Metazoa</taxon>
        <taxon>Spiralia</taxon>
        <taxon>Lophotrochozoa</taxon>
        <taxon>Mollusca</taxon>
        <taxon>Bivalvia</taxon>
        <taxon>Autobranchia</taxon>
        <taxon>Heteroconchia</taxon>
        <taxon>Euheterodonta</taxon>
        <taxon>Imparidentia</taxon>
        <taxon>Neoheterodontei</taxon>
        <taxon>Myida</taxon>
        <taxon>Dreissenoidea</taxon>
        <taxon>Dreissenidae</taxon>
        <taxon>Dreissena</taxon>
    </lineage>
</organism>
<reference evidence="1" key="2">
    <citation type="submission" date="2020-11" db="EMBL/GenBank/DDBJ databases">
        <authorList>
            <person name="McCartney M.A."/>
            <person name="Auch B."/>
            <person name="Kono T."/>
            <person name="Mallez S."/>
            <person name="Becker A."/>
            <person name="Gohl D.M."/>
            <person name="Silverstein K.A.T."/>
            <person name="Koren S."/>
            <person name="Bechman K.B."/>
            <person name="Herman A."/>
            <person name="Abrahante J.E."/>
            <person name="Garbe J."/>
        </authorList>
    </citation>
    <scope>NUCLEOTIDE SEQUENCE</scope>
    <source>
        <strain evidence="1">Duluth1</strain>
        <tissue evidence="1">Whole animal</tissue>
    </source>
</reference>
<protein>
    <submittedName>
        <fullName evidence="1">Uncharacterized protein</fullName>
    </submittedName>
</protein>
<keyword evidence="2" id="KW-1185">Reference proteome</keyword>
<dbReference type="Proteomes" id="UP000828390">
    <property type="component" value="Unassembled WGS sequence"/>
</dbReference>
<evidence type="ECO:0000313" key="2">
    <source>
        <dbReference type="Proteomes" id="UP000828390"/>
    </source>
</evidence>
<name>A0A9D4KJV3_DREPO</name>
<reference evidence="1" key="1">
    <citation type="journal article" date="2019" name="bioRxiv">
        <title>The Genome of the Zebra Mussel, Dreissena polymorpha: A Resource for Invasive Species Research.</title>
        <authorList>
            <person name="McCartney M.A."/>
            <person name="Auch B."/>
            <person name="Kono T."/>
            <person name="Mallez S."/>
            <person name="Zhang Y."/>
            <person name="Obille A."/>
            <person name="Becker A."/>
            <person name="Abrahante J.E."/>
            <person name="Garbe J."/>
            <person name="Badalamenti J.P."/>
            <person name="Herman A."/>
            <person name="Mangelson H."/>
            <person name="Liachko I."/>
            <person name="Sullivan S."/>
            <person name="Sone E.D."/>
            <person name="Koren S."/>
            <person name="Silverstein K.A.T."/>
            <person name="Beckman K.B."/>
            <person name="Gohl D.M."/>
        </authorList>
    </citation>
    <scope>NUCLEOTIDE SEQUENCE</scope>
    <source>
        <strain evidence="1">Duluth1</strain>
        <tissue evidence="1">Whole animal</tissue>
    </source>
</reference>
<dbReference type="EMBL" id="JAIWYP010000004">
    <property type="protein sequence ID" value="KAH3841192.1"/>
    <property type="molecule type" value="Genomic_DNA"/>
</dbReference>
<proteinExistence type="predicted"/>
<sequence length="68" mass="7474">MRSGAIIGQQVQILAAYLDFLLTPVKEKSGPIDAGAQTERSTAMTEFAAVTLLRALRRMDQQFLCTTE</sequence>
<gene>
    <name evidence="1" type="ORF">DPMN_114649</name>
</gene>
<comment type="caution">
    <text evidence="1">The sequence shown here is derived from an EMBL/GenBank/DDBJ whole genome shotgun (WGS) entry which is preliminary data.</text>
</comment>
<evidence type="ECO:0000313" key="1">
    <source>
        <dbReference type="EMBL" id="KAH3841192.1"/>
    </source>
</evidence>